<proteinExistence type="predicted"/>
<keyword evidence="4" id="KW-1185">Reference proteome</keyword>
<sequence>MTNIYWKTADGGRKTTNISYNCVDRHVAVMKDKLETAFVWEGNYWDDDVHDYADLNWDTVDVLTQKIANVFKEYCEMNDKVLLLLHNTIQLPLSLLAASRVGIIAVVLNPARFYVDAIKDVLKETQPKLVVTIDAFWQANVLLETKKCLDLAIEESEVTSIEKVLVIRHTGPNPGIPPPDKFIIGRRPYYKLEVKMNDSVDILWTTLMKQADPNCEVVWLPRDHPFAILPEWQDPTIRLRTVSTGQLLRAVEKYSREVMSFCLSLPHPQTPLGLVGCLAPWFGGMVLATFEGILDWPDPSRLKHVIAKYEVTSAILPTCKLDPEYMSFVAVPTLRRIITEVGNASTLEENFSDVEIIEMDVEKSLR</sequence>
<protein>
    <recommendedName>
        <fullName evidence="1">acetate--CoA ligase</fullName>
        <ecNumber evidence="1">6.2.1.1</ecNumber>
    </recommendedName>
</protein>
<evidence type="ECO:0000259" key="2">
    <source>
        <dbReference type="Pfam" id="PF00501"/>
    </source>
</evidence>
<evidence type="ECO:0000313" key="3">
    <source>
        <dbReference type="EMBL" id="EPB79628.1"/>
    </source>
</evidence>
<dbReference type="GO" id="GO:0003987">
    <property type="term" value="F:acetate-CoA ligase activity"/>
    <property type="evidence" value="ECO:0007669"/>
    <property type="project" value="UniProtKB-EC"/>
</dbReference>
<organism evidence="3 4">
    <name type="scientific">Ancylostoma ceylanicum</name>
    <dbReference type="NCBI Taxonomy" id="53326"/>
    <lineage>
        <taxon>Eukaryota</taxon>
        <taxon>Metazoa</taxon>
        <taxon>Ecdysozoa</taxon>
        <taxon>Nematoda</taxon>
        <taxon>Chromadorea</taxon>
        <taxon>Rhabditida</taxon>
        <taxon>Rhabditina</taxon>
        <taxon>Rhabditomorpha</taxon>
        <taxon>Strongyloidea</taxon>
        <taxon>Ancylostomatidae</taxon>
        <taxon>Ancylostomatinae</taxon>
        <taxon>Ancylostoma</taxon>
    </lineage>
</organism>
<dbReference type="AlphaFoldDB" id="A0A0D6M810"/>
<name>A0A0D6M810_9BILA</name>
<dbReference type="GO" id="GO:0006085">
    <property type="term" value="P:acetyl-CoA biosynthetic process"/>
    <property type="evidence" value="ECO:0007669"/>
    <property type="project" value="TreeGrafter"/>
</dbReference>
<dbReference type="InterPro" id="IPR042099">
    <property type="entry name" value="ANL_N_sf"/>
</dbReference>
<evidence type="ECO:0000313" key="4">
    <source>
        <dbReference type="Proteomes" id="UP000054495"/>
    </source>
</evidence>
<dbReference type="PANTHER" id="PTHR24095">
    <property type="entry name" value="ACETYL-COENZYME A SYNTHETASE"/>
    <property type="match status" value="1"/>
</dbReference>
<dbReference type="PANTHER" id="PTHR24095:SF244">
    <property type="entry name" value="ACETYL-COENZYME A SYNTHETASE"/>
    <property type="match status" value="1"/>
</dbReference>
<dbReference type="Gene3D" id="3.40.50.12780">
    <property type="entry name" value="N-terminal domain of ligase-like"/>
    <property type="match status" value="1"/>
</dbReference>
<dbReference type="EMBL" id="KE124791">
    <property type="protein sequence ID" value="EPB79628.1"/>
    <property type="molecule type" value="Genomic_DNA"/>
</dbReference>
<dbReference type="InterPro" id="IPR000873">
    <property type="entry name" value="AMP-dep_synth/lig_dom"/>
</dbReference>
<dbReference type="Proteomes" id="UP000054495">
    <property type="component" value="Unassembled WGS sequence"/>
</dbReference>
<reference evidence="3 4" key="1">
    <citation type="submission" date="2013-05" db="EMBL/GenBank/DDBJ databases">
        <title>Draft genome of the parasitic nematode Anyclostoma ceylanicum.</title>
        <authorList>
            <person name="Mitreva M."/>
        </authorList>
    </citation>
    <scope>NUCLEOTIDE SEQUENCE [LARGE SCALE GENOMIC DNA]</scope>
</reference>
<dbReference type="Pfam" id="PF00501">
    <property type="entry name" value="AMP-binding"/>
    <property type="match status" value="1"/>
</dbReference>
<dbReference type="SUPFAM" id="SSF56801">
    <property type="entry name" value="Acetyl-CoA synthetase-like"/>
    <property type="match status" value="1"/>
</dbReference>
<accession>A0A0D6M810</accession>
<evidence type="ECO:0000256" key="1">
    <source>
        <dbReference type="ARBA" id="ARBA00013275"/>
    </source>
</evidence>
<dbReference type="EC" id="6.2.1.1" evidence="1"/>
<gene>
    <name evidence="3" type="ORF">ANCCEY_01324</name>
</gene>
<feature type="domain" description="AMP-dependent synthetase/ligase" evidence="2">
    <location>
        <begin position="37"/>
        <end position="166"/>
    </location>
</feature>